<evidence type="ECO:0008006" key="3">
    <source>
        <dbReference type="Google" id="ProtNLM"/>
    </source>
</evidence>
<reference evidence="2" key="1">
    <citation type="submission" date="2016-10" db="EMBL/GenBank/DDBJ databases">
        <authorList>
            <person name="Varghese N."/>
            <person name="Submissions S."/>
        </authorList>
    </citation>
    <scope>NUCLEOTIDE SEQUENCE [LARGE SCALE GENOMIC DNA]</scope>
    <source>
        <strain evidence="2">CGMCC 1.7285</strain>
    </source>
</reference>
<evidence type="ECO:0000313" key="2">
    <source>
        <dbReference type="Proteomes" id="UP000199424"/>
    </source>
</evidence>
<organism evidence="1 2">
    <name type="scientific">Pseudidiomarina maritima</name>
    <dbReference type="NCBI Taxonomy" id="519453"/>
    <lineage>
        <taxon>Bacteria</taxon>
        <taxon>Pseudomonadati</taxon>
        <taxon>Pseudomonadota</taxon>
        <taxon>Gammaproteobacteria</taxon>
        <taxon>Alteromonadales</taxon>
        <taxon>Idiomarinaceae</taxon>
        <taxon>Pseudidiomarina</taxon>
    </lineage>
</organism>
<proteinExistence type="predicted"/>
<dbReference type="EMBL" id="FOYU01000003">
    <property type="protein sequence ID" value="SFR53350.1"/>
    <property type="molecule type" value="Genomic_DNA"/>
</dbReference>
<dbReference type="AlphaFoldDB" id="A0A1I6HGB1"/>
<evidence type="ECO:0000313" key="1">
    <source>
        <dbReference type="EMBL" id="SFR53350.1"/>
    </source>
</evidence>
<gene>
    <name evidence="1" type="ORF">SAMN04488070_1738</name>
</gene>
<accession>A0A1I6HGB1</accession>
<dbReference type="RefSeq" id="WP_092857643.1">
    <property type="nucleotide sequence ID" value="NZ_FOYU01000003.1"/>
</dbReference>
<sequence>MTTDHTAHIIAQTKAWVDQVIVQFNLCPFARREVEQETIHYHVEPSADLARQLQTLLQLLKQLDTNTDIATTLLVLPEGVDDFDDYLDLVDYAERLLELEGYDGIYQLATFHPHYQFADSDADDAANYTNRAPYPMLHVLREESVANALASYTKPERIPERNIDFARQKGAEFFAKILADIKKSKQ</sequence>
<dbReference type="Proteomes" id="UP000199424">
    <property type="component" value="Unassembled WGS sequence"/>
</dbReference>
<protein>
    <recommendedName>
        <fullName evidence="3">DUF1415 domain-containing protein</fullName>
    </recommendedName>
</protein>
<dbReference type="InterPro" id="IPR009858">
    <property type="entry name" value="DUF1415"/>
</dbReference>
<name>A0A1I6HGB1_9GAMM</name>
<dbReference type="Pfam" id="PF07209">
    <property type="entry name" value="DUF1415"/>
    <property type="match status" value="1"/>
</dbReference>
<keyword evidence="2" id="KW-1185">Reference proteome</keyword>